<dbReference type="PROSITE" id="PS51186">
    <property type="entry name" value="GNAT"/>
    <property type="match status" value="1"/>
</dbReference>
<keyword evidence="1 4" id="KW-0808">Transferase</keyword>
<dbReference type="OrthoDB" id="3389160at2"/>
<keyword evidence="5" id="KW-1185">Reference proteome</keyword>
<dbReference type="SUPFAM" id="SSF55729">
    <property type="entry name" value="Acyl-CoA N-acyltransferases (Nat)"/>
    <property type="match status" value="1"/>
</dbReference>
<dbReference type="InterPro" id="IPR016181">
    <property type="entry name" value="Acyl_CoA_acyltransferase"/>
</dbReference>
<accession>A0A2N7VDU1</accession>
<comment type="caution">
    <text evidence="4">The sequence shown here is derived from an EMBL/GenBank/DDBJ whole genome shotgun (WGS) entry which is preliminary data.</text>
</comment>
<dbReference type="Proteomes" id="UP000235616">
    <property type="component" value="Unassembled WGS sequence"/>
</dbReference>
<evidence type="ECO:0000313" key="4">
    <source>
        <dbReference type="EMBL" id="PMS15319.1"/>
    </source>
</evidence>
<protein>
    <submittedName>
        <fullName evidence="4">GNAT family N-acetyltransferase</fullName>
    </submittedName>
</protein>
<sequence>MSDAITIRRIGMNEAMACVDALADVLIDCVEGGASVSFMLPIAKETAVAFWRRAAESVALGERILLVAESAAGRIVGTVQLITAQPENQPHRADVAKMLVRRDARRQGIAQRLLEAVDDEARRAGKSVLVLDTVTGGDAERLYERAGWLKVGVVPNYALMPDGALCGTTFFHKQLV</sequence>
<dbReference type="AlphaFoldDB" id="A0A2N7VDU1"/>
<dbReference type="CDD" id="cd04301">
    <property type="entry name" value="NAT_SF"/>
    <property type="match status" value="1"/>
</dbReference>
<dbReference type="InterPro" id="IPR050832">
    <property type="entry name" value="Bact_Acetyltransf"/>
</dbReference>
<dbReference type="Gene3D" id="3.40.630.30">
    <property type="match status" value="1"/>
</dbReference>
<dbReference type="InterPro" id="IPR000182">
    <property type="entry name" value="GNAT_dom"/>
</dbReference>
<keyword evidence="2" id="KW-0012">Acyltransferase</keyword>
<evidence type="ECO:0000259" key="3">
    <source>
        <dbReference type="PROSITE" id="PS51186"/>
    </source>
</evidence>
<evidence type="ECO:0000256" key="2">
    <source>
        <dbReference type="ARBA" id="ARBA00023315"/>
    </source>
</evidence>
<dbReference type="PANTHER" id="PTHR43877">
    <property type="entry name" value="AMINOALKYLPHOSPHONATE N-ACETYLTRANSFERASE-RELATED-RELATED"/>
    <property type="match status" value="1"/>
</dbReference>
<dbReference type="EMBL" id="PNYA01000033">
    <property type="protein sequence ID" value="PMS15319.1"/>
    <property type="molecule type" value="Genomic_DNA"/>
</dbReference>
<dbReference type="Pfam" id="PF13508">
    <property type="entry name" value="Acetyltransf_7"/>
    <property type="match status" value="1"/>
</dbReference>
<evidence type="ECO:0000256" key="1">
    <source>
        <dbReference type="ARBA" id="ARBA00022679"/>
    </source>
</evidence>
<feature type="domain" description="N-acetyltransferase" evidence="3">
    <location>
        <begin position="5"/>
        <end position="176"/>
    </location>
</feature>
<reference evidence="4 5" key="1">
    <citation type="submission" date="2018-01" db="EMBL/GenBank/DDBJ databases">
        <title>Whole genome analyses suggest that Burkholderia sensu lato contains two further novel genera in the rhizoxinica-symbiotica group Mycetohabitans gen. nov., and Trinickia gen. nov.: implications for the evolution of diazotrophy and nodulation in the Burkholderiaceae.</title>
        <authorList>
            <person name="Estrada-de los Santos P."/>
            <person name="Palmer M."/>
            <person name="Chavez-Ramirez B."/>
            <person name="Beukes C."/>
            <person name="Steenkamp E.T."/>
            <person name="Hirsch A.M."/>
            <person name="Manyaka P."/>
            <person name="Maluk M."/>
            <person name="Lafos M."/>
            <person name="Crook M."/>
            <person name="Gross E."/>
            <person name="Simon M.F."/>
            <person name="Bueno dos Reis Junior F."/>
            <person name="Poole P.S."/>
            <person name="Venter S.N."/>
            <person name="James E.K."/>
        </authorList>
    </citation>
    <scope>NUCLEOTIDE SEQUENCE [LARGE SCALE GENOMIC DNA]</scope>
    <source>
        <strain evidence="4 5">GIMN1.004</strain>
    </source>
</reference>
<dbReference type="GO" id="GO:0016747">
    <property type="term" value="F:acyltransferase activity, transferring groups other than amino-acyl groups"/>
    <property type="evidence" value="ECO:0007669"/>
    <property type="project" value="InterPro"/>
</dbReference>
<proteinExistence type="predicted"/>
<organism evidence="4 5">
    <name type="scientific">Trinickia dabaoshanensis</name>
    <dbReference type="NCBI Taxonomy" id="564714"/>
    <lineage>
        <taxon>Bacteria</taxon>
        <taxon>Pseudomonadati</taxon>
        <taxon>Pseudomonadota</taxon>
        <taxon>Betaproteobacteria</taxon>
        <taxon>Burkholderiales</taxon>
        <taxon>Burkholderiaceae</taxon>
        <taxon>Trinickia</taxon>
    </lineage>
</organism>
<gene>
    <name evidence="4" type="ORF">C0Z18_27615</name>
</gene>
<name>A0A2N7VDU1_9BURK</name>
<evidence type="ECO:0000313" key="5">
    <source>
        <dbReference type="Proteomes" id="UP000235616"/>
    </source>
</evidence>